<dbReference type="GO" id="GO:0061630">
    <property type="term" value="F:ubiquitin protein ligase activity"/>
    <property type="evidence" value="ECO:0007669"/>
    <property type="project" value="InterPro"/>
</dbReference>
<evidence type="ECO:0000256" key="3">
    <source>
        <dbReference type="ARBA" id="ARBA00022723"/>
    </source>
</evidence>
<keyword evidence="2 11" id="KW-0812">Transmembrane</keyword>
<feature type="compositionally biased region" description="Low complexity" evidence="10">
    <location>
        <begin position="110"/>
        <end position="123"/>
    </location>
</feature>
<feature type="transmembrane region" description="Helical" evidence="11">
    <location>
        <begin position="223"/>
        <end position="251"/>
    </location>
</feature>
<evidence type="ECO:0000256" key="6">
    <source>
        <dbReference type="ARBA" id="ARBA00022833"/>
    </source>
</evidence>
<evidence type="ECO:0000256" key="11">
    <source>
        <dbReference type="SAM" id="Phobius"/>
    </source>
</evidence>
<accession>A0A915BBA5</accession>
<evidence type="ECO:0000313" key="14">
    <source>
        <dbReference type="WBParaSite" id="PgR032X_g069_t01"/>
    </source>
</evidence>
<dbReference type="Pfam" id="PF13639">
    <property type="entry name" value="zf-RING_2"/>
    <property type="match status" value="1"/>
</dbReference>
<dbReference type="Gene3D" id="3.30.40.10">
    <property type="entry name" value="Zinc/RING finger domain, C3HC4 (zinc finger)"/>
    <property type="match status" value="1"/>
</dbReference>
<dbReference type="GO" id="GO:0008270">
    <property type="term" value="F:zinc ion binding"/>
    <property type="evidence" value="ECO:0007669"/>
    <property type="project" value="UniProtKB-KW"/>
</dbReference>
<evidence type="ECO:0000256" key="8">
    <source>
        <dbReference type="ARBA" id="ARBA00023136"/>
    </source>
</evidence>
<evidence type="ECO:0000256" key="4">
    <source>
        <dbReference type="ARBA" id="ARBA00022771"/>
    </source>
</evidence>
<dbReference type="PROSITE" id="PS00518">
    <property type="entry name" value="ZF_RING_1"/>
    <property type="match status" value="1"/>
</dbReference>
<evidence type="ECO:0000256" key="9">
    <source>
        <dbReference type="PROSITE-ProRule" id="PRU00175"/>
    </source>
</evidence>
<feature type="region of interest" description="Disordered" evidence="10">
    <location>
        <begin position="1"/>
        <end position="26"/>
    </location>
</feature>
<dbReference type="GO" id="GO:1904294">
    <property type="term" value="P:positive regulation of ERAD pathway"/>
    <property type="evidence" value="ECO:0007669"/>
    <property type="project" value="InterPro"/>
</dbReference>
<feature type="transmembrane region" description="Helical" evidence="11">
    <location>
        <begin position="334"/>
        <end position="353"/>
    </location>
</feature>
<dbReference type="PANTHER" id="PTHR15860:SF0">
    <property type="entry name" value="LP20373P"/>
    <property type="match status" value="1"/>
</dbReference>
<feature type="compositionally biased region" description="Polar residues" evidence="10">
    <location>
        <begin position="60"/>
        <end position="80"/>
    </location>
</feature>
<keyword evidence="8 11" id="KW-0472">Membrane</keyword>
<dbReference type="SUPFAM" id="SSF57850">
    <property type="entry name" value="RING/U-box"/>
    <property type="match status" value="1"/>
</dbReference>
<dbReference type="InterPro" id="IPR044235">
    <property type="entry name" value="RNFT1/2"/>
</dbReference>
<feature type="transmembrane region" description="Helical" evidence="11">
    <location>
        <begin position="164"/>
        <end position="185"/>
    </location>
</feature>
<dbReference type="WBParaSite" id="PgR032X_g069_t01">
    <property type="protein sequence ID" value="PgR032X_g069_t01"/>
    <property type="gene ID" value="PgR032X_g069"/>
</dbReference>
<protein>
    <submittedName>
        <fullName evidence="14 15">RING-type domain-containing protein</fullName>
    </submittedName>
</protein>
<sequence>GLKSQAESSSRRGVTKMISDGQSPSTSSGWFLSNFHQNFLNTAQSIARDEGLNAIREGQRPTSALSAHSSGRRVTNSGSEQMVAIEIESEGDSLTRSMLGTTTTRHRPASIGSSSSTNSTQDDGSLHNANSEEHLTPDRGSSAFFHSLLNRLGLLIHESEIQEVAAVILMNVVPLALLVFCKVLIANFVALFTIFMASGCFNMANLAFMACSRGRKYLHLAQATFFVQLFMATQCFIYGSDDVFLPMIFILPTPIVPTFFSTLHGVLITDFSLRLVTVQLKVFLACIPPAILSNKRRLRRIYQWMEYTSQLYRYLLPIQRWYLYLNDKQSPNLVVYYFDVVLVVLYIIYKVLIFRMPLTRWLHSTRYICRLTSIGSVPSLAELATYPQCTICFSEVTGPLKLPCGHVFCEQCIGTWLDNENTCPNCRAVITLEDNAWKNGD</sequence>
<keyword evidence="4 9" id="KW-0863">Zinc-finger</keyword>
<evidence type="ECO:0000256" key="1">
    <source>
        <dbReference type="ARBA" id="ARBA00004141"/>
    </source>
</evidence>
<evidence type="ECO:0000313" key="15">
    <source>
        <dbReference type="WBParaSite" id="PgR032X_g069_t02"/>
    </source>
</evidence>
<dbReference type="InterPro" id="IPR017907">
    <property type="entry name" value="Znf_RING_CS"/>
</dbReference>
<keyword evidence="6" id="KW-0862">Zinc</keyword>
<keyword evidence="13" id="KW-1185">Reference proteome</keyword>
<dbReference type="InterPro" id="IPR001841">
    <property type="entry name" value="Znf_RING"/>
</dbReference>
<evidence type="ECO:0000256" key="7">
    <source>
        <dbReference type="ARBA" id="ARBA00022989"/>
    </source>
</evidence>
<evidence type="ECO:0000256" key="2">
    <source>
        <dbReference type="ARBA" id="ARBA00022692"/>
    </source>
</evidence>
<evidence type="ECO:0000256" key="10">
    <source>
        <dbReference type="SAM" id="MobiDB-lite"/>
    </source>
</evidence>
<feature type="transmembrane region" description="Helical" evidence="11">
    <location>
        <begin position="191"/>
        <end position="211"/>
    </location>
</feature>
<reference evidence="14 15" key="1">
    <citation type="submission" date="2022-11" db="UniProtKB">
        <authorList>
            <consortium name="WormBaseParasite"/>
        </authorList>
    </citation>
    <scope>IDENTIFICATION</scope>
</reference>
<feature type="region of interest" description="Disordered" evidence="10">
    <location>
        <begin position="59"/>
        <end position="80"/>
    </location>
</feature>
<name>A0A915BBA5_PARUN</name>
<keyword evidence="7 11" id="KW-1133">Transmembrane helix</keyword>
<proteinExistence type="predicted"/>
<evidence type="ECO:0000256" key="5">
    <source>
        <dbReference type="ARBA" id="ARBA00022786"/>
    </source>
</evidence>
<dbReference type="PANTHER" id="PTHR15860">
    <property type="entry name" value="UNCHARACTERIZED RING FINGER-CONTAINING PROTEIN"/>
    <property type="match status" value="1"/>
</dbReference>
<keyword evidence="5" id="KW-0833">Ubl conjugation pathway</keyword>
<dbReference type="AlphaFoldDB" id="A0A915BBA5"/>
<dbReference type="WBParaSite" id="PgR032X_g069_t02">
    <property type="protein sequence ID" value="PgR032X_g069_t02"/>
    <property type="gene ID" value="PgR032X_g069"/>
</dbReference>
<feature type="region of interest" description="Disordered" evidence="10">
    <location>
        <begin position="101"/>
        <end position="138"/>
    </location>
</feature>
<dbReference type="SMART" id="SM00184">
    <property type="entry name" value="RING"/>
    <property type="match status" value="1"/>
</dbReference>
<feature type="domain" description="RING-type" evidence="12">
    <location>
        <begin position="389"/>
        <end position="427"/>
    </location>
</feature>
<dbReference type="PROSITE" id="PS50089">
    <property type="entry name" value="ZF_RING_2"/>
    <property type="match status" value="1"/>
</dbReference>
<feature type="compositionally biased region" description="Polar residues" evidence="10">
    <location>
        <begin position="1"/>
        <end position="12"/>
    </location>
</feature>
<evidence type="ECO:0000259" key="12">
    <source>
        <dbReference type="PROSITE" id="PS50089"/>
    </source>
</evidence>
<comment type="subcellular location">
    <subcellularLocation>
        <location evidence="1">Membrane</location>
        <topology evidence="1">Multi-pass membrane protein</topology>
    </subcellularLocation>
</comment>
<dbReference type="InterPro" id="IPR013083">
    <property type="entry name" value="Znf_RING/FYVE/PHD"/>
</dbReference>
<organism evidence="13 14">
    <name type="scientific">Parascaris univalens</name>
    <name type="common">Nematode worm</name>
    <dbReference type="NCBI Taxonomy" id="6257"/>
    <lineage>
        <taxon>Eukaryota</taxon>
        <taxon>Metazoa</taxon>
        <taxon>Ecdysozoa</taxon>
        <taxon>Nematoda</taxon>
        <taxon>Chromadorea</taxon>
        <taxon>Rhabditida</taxon>
        <taxon>Spirurina</taxon>
        <taxon>Ascaridomorpha</taxon>
        <taxon>Ascaridoidea</taxon>
        <taxon>Ascarididae</taxon>
        <taxon>Parascaris</taxon>
    </lineage>
</organism>
<keyword evidence="3" id="KW-0479">Metal-binding</keyword>
<evidence type="ECO:0000313" key="13">
    <source>
        <dbReference type="Proteomes" id="UP000887569"/>
    </source>
</evidence>
<dbReference type="GO" id="GO:0016020">
    <property type="term" value="C:membrane"/>
    <property type="evidence" value="ECO:0007669"/>
    <property type="project" value="UniProtKB-SubCell"/>
</dbReference>
<dbReference type="Proteomes" id="UP000887569">
    <property type="component" value="Unplaced"/>
</dbReference>